<sequence length="288" mass="33387">MIYLIGLNMKTILKKFILNTIPKSEIGDKIFATLSFIYFHRRLPNSSNSFIDVLHRVKTSGILYDPTRCFISDKFLVKQFVAGTIGAGYTVPTLAILKNKDEVLDFIAPEECVVKPCHSSGDVIFLNKGDKLDFDDVKEWLSESYYEISREVNYKNLKRRIIVEPILYKSRNLNDYKFFFLDGKFLFLQVDVDRMTSHKRGFYDKQFDFLDFSTKYPLSEPQERPSNYTEMLDVATSLAQNFDGIIRIDLYSNGQDIKVGEITNCHGSAREKIIPEGKEIILDDYIQR</sequence>
<dbReference type="EMBL" id="HM099886">
    <property type="protein sequence ID" value="ADO64241.1"/>
    <property type="molecule type" value="Genomic_DNA"/>
</dbReference>
<reference evidence="1" key="2">
    <citation type="journal article" date="2010" name="Infect. Immun.">
        <title>Evidence for the horizontal transfer of an unusual capsular polysaccharide biosynthesis locus in marine bacteria.</title>
        <authorList>
            <person name="Nakhamchik A."/>
            <person name="Wilde C."/>
            <person name="Chong H."/>
            <person name="Rowe-Magnus D.A."/>
        </authorList>
    </citation>
    <scope>NUCLEOTIDE SEQUENCE</scope>
    <source>
        <strain evidence="1">ATCC 27562</strain>
    </source>
</reference>
<dbReference type="AlphaFoldDB" id="E5F0T0"/>
<gene>
    <name evidence="1" type="primary">wcvD</name>
</gene>
<name>E5F0T0_VIBVL</name>
<dbReference type="InterPro" id="IPR029465">
    <property type="entry name" value="ATPgrasp_TupA"/>
</dbReference>
<accession>E5F0T0</accession>
<reference evidence="1" key="1">
    <citation type="journal article" date="2007" name="Infect. Immun.">
        <title>Identification of a Wzy polymerase required for group IV capsular polysaccharide and lipopolysaccharide biosynthesis in Vibrio vulnificus.</title>
        <authorList>
            <person name="Nakhamchik A."/>
            <person name="Wilde C."/>
            <person name="Rowe-Magnus D.A."/>
        </authorList>
    </citation>
    <scope>NUCLEOTIDE SEQUENCE</scope>
    <source>
        <strain evidence="1">ATCC 27562</strain>
    </source>
</reference>
<dbReference type="Pfam" id="PF14305">
    <property type="entry name" value="ATPgrasp_TupA"/>
    <property type="match status" value="1"/>
</dbReference>
<protein>
    <submittedName>
        <fullName evidence="1">WcvD</fullName>
    </submittedName>
</protein>
<evidence type="ECO:0000313" key="1">
    <source>
        <dbReference type="EMBL" id="ADO64241.1"/>
    </source>
</evidence>
<organism evidence="1">
    <name type="scientific">Vibrio vulnificus</name>
    <dbReference type="NCBI Taxonomy" id="672"/>
    <lineage>
        <taxon>Bacteria</taxon>
        <taxon>Pseudomonadati</taxon>
        <taxon>Pseudomonadota</taxon>
        <taxon>Gammaproteobacteria</taxon>
        <taxon>Vibrionales</taxon>
        <taxon>Vibrionaceae</taxon>
        <taxon>Vibrio</taxon>
    </lineage>
</organism>
<proteinExistence type="predicted"/>